<name>A0AAV4G4Z2_9GAST</name>
<evidence type="ECO:0000313" key="3">
    <source>
        <dbReference type="Proteomes" id="UP000762676"/>
    </source>
</evidence>
<comment type="caution">
    <text evidence="2">The sequence shown here is derived from an EMBL/GenBank/DDBJ whole genome shotgun (WGS) entry which is preliminary data.</text>
</comment>
<organism evidence="2 3">
    <name type="scientific">Elysia marginata</name>
    <dbReference type="NCBI Taxonomy" id="1093978"/>
    <lineage>
        <taxon>Eukaryota</taxon>
        <taxon>Metazoa</taxon>
        <taxon>Spiralia</taxon>
        <taxon>Lophotrochozoa</taxon>
        <taxon>Mollusca</taxon>
        <taxon>Gastropoda</taxon>
        <taxon>Heterobranchia</taxon>
        <taxon>Euthyneura</taxon>
        <taxon>Panpulmonata</taxon>
        <taxon>Sacoglossa</taxon>
        <taxon>Placobranchoidea</taxon>
        <taxon>Plakobranchidae</taxon>
        <taxon>Elysia</taxon>
    </lineage>
</organism>
<protein>
    <submittedName>
        <fullName evidence="2">Uncharacterized protein</fullName>
    </submittedName>
</protein>
<gene>
    <name evidence="2" type="ORF">ElyMa_004047100</name>
</gene>
<keyword evidence="3" id="KW-1185">Reference proteome</keyword>
<dbReference type="AlphaFoldDB" id="A0AAV4G4Z2"/>
<feature type="region of interest" description="Disordered" evidence="1">
    <location>
        <begin position="1"/>
        <end position="39"/>
    </location>
</feature>
<proteinExistence type="predicted"/>
<evidence type="ECO:0000313" key="2">
    <source>
        <dbReference type="EMBL" id="GFR80464.1"/>
    </source>
</evidence>
<accession>A0AAV4G4Z2</accession>
<feature type="compositionally biased region" description="Polar residues" evidence="1">
    <location>
        <begin position="28"/>
        <end position="39"/>
    </location>
</feature>
<dbReference type="EMBL" id="BMAT01008214">
    <property type="protein sequence ID" value="GFR80464.1"/>
    <property type="molecule type" value="Genomic_DNA"/>
</dbReference>
<sequence>MAPPTTTWIIPHTQTHTHTERETPGLSAGNTRQAGQSLGHSVLSPVRMSQAKNIVVSLLHFMPDRVT</sequence>
<evidence type="ECO:0000256" key="1">
    <source>
        <dbReference type="SAM" id="MobiDB-lite"/>
    </source>
</evidence>
<reference evidence="2 3" key="1">
    <citation type="journal article" date="2021" name="Elife">
        <title>Chloroplast acquisition without the gene transfer in kleptoplastic sea slugs, Plakobranchus ocellatus.</title>
        <authorList>
            <person name="Maeda T."/>
            <person name="Takahashi S."/>
            <person name="Yoshida T."/>
            <person name="Shimamura S."/>
            <person name="Takaki Y."/>
            <person name="Nagai Y."/>
            <person name="Toyoda A."/>
            <person name="Suzuki Y."/>
            <person name="Arimoto A."/>
            <person name="Ishii H."/>
            <person name="Satoh N."/>
            <person name="Nishiyama T."/>
            <person name="Hasebe M."/>
            <person name="Maruyama T."/>
            <person name="Minagawa J."/>
            <person name="Obokata J."/>
            <person name="Shigenobu S."/>
        </authorList>
    </citation>
    <scope>NUCLEOTIDE SEQUENCE [LARGE SCALE GENOMIC DNA]</scope>
</reference>
<dbReference type="Proteomes" id="UP000762676">
    <property type="component" value="Unassembled WGS sequence"/>
</dbReference>